<evidence type="ECO:0000313" key="8">
    <source>
        <dbReference type="EMBL" id="RIU86099.1"/>
    </source>
</evidence>
<reference evidence="8 9" key="2">
    <citation type="submission" date="2018-10" db="EMBL/GenBank/DDBJ databases">
        <title>Draft genome sequence of Candidatus Sulcia muelleri from Kolla paulula, a vector of Xylella fastidiosa causing Pierces disease of grapevine in Taiwan.</title>
        <authorList>
            <person name="Shih H.-T."/>
        </authorList>
    </citation>
    <scope>NUCLEOTIDE SEQUENCE [LARGE SCALE GENOMIC DNA]</scope>
    <source>
        <strain evidence="8 9">KPTW1</strain>
    </source>
</reference>
<dbReference type="InterPro" id="IPR002771">
    <property type="entry name" value="Multi_antbiot-R_MarC"/>
</dbReference>
<accession>A0A3A1MJV0</accession>
<gene>
    <name evidence="8" type="ORF">D2A33_00180</name>
</gene>
<name>A0A3A1MJV0_9FLAO</name>
<dbReference type="AlphaFoldDB" id="A0A3A1MJV0"/>
<evidence type="ECO:0000256" key="4">
    <source>
        <dbReference type="ARBA" id="ARBA00022692"/>
    </source>
</evidence>
<dbReference type="PANTHER" id="PTHR33508:SF1">
    <property type="entry name" value="UPF0056 MEMBRANE PROTEIN YHCE"/>
    <property type="match status" value="1"/>
</dbReference>
<evidence type="ECO:0000256" key="5">
    <source>
        <dbReference type="ARBA" id="ARBA00022989"/>
    </source>
</evidence>
<feature type="transmembrane region" description="Helical" evidence="7">
    <location>
        <begin position="131"/>
        <end position="149"/>
    </location>
</feature>
<evidence type="ECO:0000256" key="1">
    <source>
        <dbReference type="ARBA" id="ARBA00004651"/>
    </source>
</evidence>
<evidence type="ECO:0000313" key="9">
    <source>
        <dbReference type="Proteomes" id="UP000265496"/>
    </source>
</evidence>
<keyword evidence="4 7" id="KW-0812">Transmembrane</keyword>
<dbReference type="Proteomes" id="UP000265496">
    <property type="component" value="Unassembled WGS sequence"/>
</dbReference>
<dbReference type="EMBL" id="QWZP01000003">
    <property type="protein sequence ID" value="RIU86099.1"/>
    <property type="molecule type" value="Genomic_DNA"/>
</dbReference>
<sequence>MQNIRLLCTCFMVLFSIIDVIGNAPIIIGYKNKGDIINPNQVTLVSLGIFLFFIFLGNFILNTFGIDIYTFSLAGSIILFFISLEMILGIEFYKRDKSTSAQVSIIPISFPLIAGPGSVTTLMSLKKNYDMQTILISLILNMIIVFFVIKKIYYIENNISNDNLNIIKKVFGIILLSYSIKLFGRNICNIFNTESVIKIV</sequence>
<evidence type="ECO:0000256" key="7">
    <source>
        <dbReference type="RuleBase" id="RU362048"/>
    </source>
</evidence>
<dbReference type="Pfam" id="PF01914">
    <property type="entry name" value="MarC"/>
    <property type="match status" value="1"/>
</dbReference>
<reference evidence="9" key="1">
    <citation type="submission" date="2018-08" db="EMBL/GenBank/DDBJ databases">
        <authorList>
            <person name="Dai Z."/>
        </authorList>
    </citation>
    <scope>NUCLEOTIDE SEQUENCE [LARGE SCALE GENOMIC DNA]</scope>
    <source>
        <strain evidence="9">KPTW1</strain>
    </source>
</reference>
<organism evidence="8 9">
    <name type="scientific">Candidatus Karelsulcia muelleri</name>
    <dbReference type="NCBI Taxonomy" id="336810"/>
    <lineage>
        <taxon>Bacteria</taxon>
        <taxon>Pseudomonadati</taxon>
        <taxon>Bacteroidota</taxon>
        <taxon>Flavobacteriia</taxon>
        <taxon>Flavobacteriales</taxon>
        <taxon>Candidatus Karelsulcia</taxon>
    </lineage>
</organism>
<comment type="caution">
    <text evidence="8">The sequence shown here is derived from an EMBL/GenBank/DDBJ whole genome shotgun (WGS) entry which is preliminary data.</text>
</comment>
<dbReference type="PANTHER" id="PTHR33508">
    <property type="entry name" value="UPF0056 MEMBRANE PROTEIN YHCE"/>
    <property type="match status" value="1"/>
</dbReference>
<evidence type="ECO:0000256" key="2">
    <source>
        <dbReference type="ARBA" id="ARBA00009784"/>
    </source>
</evidence>
<keyword evidence="5 7" id="KW-1133">Transmembrane helix</keyword>
<feature type="transmembrane region" description="Helical" evidence="7">
    <location>
        <begin position="105"/>
        <end position="125"/>
    </location>
</feature>
<feature type="transmembrane region" description="Helical" evidence="7">
    <location>
        <begin position="42"/>
        <end position="61"/>
    </location>
</feature>
<proteinExistence type="inferred from homology"/>
<evidence type="ECO:0000256" key="3">
    <source>
        <dbReference type="ARBA" id="ARBA00022475"/>
    </source>
</evidence>
<keyword evidence="6 7" id="KW-0472">Membrane</keyword>
<protein>
    <recommendedName>
        <fullName evidence="7">UPF0056 membrane protein</fullName>
    </recommendedName>
</protein>
<comment type="similarity">
    <text evidence="2 7">Belongs to the UPF0056 (MarC) family.</text>
</comment>
<evidence type="ECO:0000256" key="6">
    <source>
        <dbReference type="ARBA" id="ARBA00023136"/>
    </source>
</evidence>
<dbReference type="GO" id="GO:0005886">
    <property type="term" value="C:plasma membrane"/>
    <property type="evidence" value="ECO:0007669"/>
    <property type="project" value="UniProtKB-SubCell"/>
</dbReference>
<dbReference type="RefSeq" id="WP_158365972.1">
    <property type="nucleotide sequence ID" value="NZ_QWZP01000003.1"/>
</dbReference>
<comment type="caution">
    <text evidence="7">Lacks conserved residue(s) required for the propagation of feature annotation.</text>
</comment>
<feature type="transmembrane region" description="Helical" evidence="7">
    <location>
        <begin position="6"/>
        <end position="30"/>
    </location>
</feature>
<keyword evidence="3" id="KW-1003">Cell membrane</keyword>
<comment type="subcellular location">
    <subcellularLocation>
        <location evidence="1 7">Cell membrane</location>
        <topology evidence="1 7">Multi-pass membrane protein</topology>
    </subcellularLocation>
</comment>
<feature type="transmembrane region" description="Helical" evidence="7">
    <location>
        <begin position="73"/>
        <end position="93"/>
    </location>
</feature>